<evidence type="ECO:0000313" key="2">
    <source>
        <dbReference type="Proteomes" id="UP001364764"/>
    </source>
</evidence>
<geneLocation type="plasmid" evidence="1 2">
    <name>pY5S7-1</name>
</geneLocation>
<sequence>MIEAFLKDINTWVTTTSAKISHQSLTHALIVVKFQEKYLFMHNKWRNKWELREALMKPENAHQFVFRELFEQIKPCFQGPERIEYGALFRGELYNLMILFENDQSSSIILLRWYISDW</sequence>
<accession>A0ABD8B215</accession>
<dbReference type="AlphaFoldDB" id="A0ABD8B215"/>
<evidence type="ECO:0000313" key="1">
    <source>
        <dbReference type="EMBL" id="WWP23876.1"/>
    </source>
</evidence>
<dbReference type="Proteomes" id="UP001364764">
    <property type="component" value="Plasmid pY5S7-1"/>
</dbReference>
<name>A0ABD8B215_PAEAM</name>
<organism evidence="1 2">
    <name type="scientific">Paenibacillus amylolyticus</name>
    <dbReference type="NCBI Taxonomy" id="1451"/>
    <lineage>
        <taxon>Bacteria</taxon>
        <taxon>Bacillati</taxon>
        <taxon>Bacillota</taxon>
        <taxon>Bacilli</taxon>
        <taxon>Bacillales</taxon>
        <taxon>Paenibacillaceae</taxon>
        <taxon>Paenibacillus</taxon>
    </lineage>
</organism>
<dbReference type="GeneID" id="93480056"/>
<reference evidence="1 2" key="1">
    <citation type="submission" date="2024-02" db="EMBL/GenBank/DDBJ databases">
        <title>Complete sequences of two Paenibacillus sp. strains and one Lysinibacillus strain isolated from the environment on STAA medium highlight biotechnological potential.</title>
        <authorList>
            <person name="Attere S.A."/>
            <person name="Piche L.C."/>
            <person name="Intertaglia L."/>
            <person name="Lami R."/>
            <person name="Charette S.J."/>
            <person name="Vincent A.T."/>
        </authorList>
    </citation>
    <scope>NUCLEOTIDE SEQUENCE [LARGE SCALE GENOMIC DNA]</scope>
    <source>
        <strain evidence="1 2">Y5S-7</strain>
        <plasmid evidence="1 2">pY5S7-1</plasmid>
    </source>
</reference>
<gene>
    <name evidence="1" type="ORF">V6668_31285</name>
</gene>
<proteinExistence type="predicted"/>
<dbReference type="RefSeq" id="WP_338709057.1">
    <property type="nucleotide sequence ID" value="NZ_CP145893.1"/>
</dbReference>
<dbReference type="EMBL" id="CP145893">
    <property type="protein sequence ID" value="WWP23876.1"/>
    <property type="molecule type" value="Genomic_DNA"/>
</dbReference>
<keyword evidence="1" id="KW-0614">Plasmid</keyword>
<protein>
    <submittedName>
        <fullName evidence="1">Uncharacterized protein</fullName>
    </submittedName>
</protein>